<dbReference type="AlphaFoldDB" id="A0A931GU97"/>
<dbReference type="InterPro" id="IPR003409">
    <property type="entry name" value="MORN"/>
</dbReference>
<comment type="caution">
    <text evidence="3">The sequence shown here is derived from an EMBL/GenBank/DDBJ whole genome shotgun (WGS) entry which is preliminary data.</text>
</comment>
<gene>
    <name evidence="3" type="ORF">I5907_02890</name>
</gene>
<dbReference type="Proteomes" id="UP000628448">
    <property type="component" value="Unassembled WGS sequence"/>
</dbReference>
<evidence type="ECO:0000313" key="3">
    <source>
        <dbReference type="EMBL" id="MBG9375160.1"/>
    </source>
</evidence>
<evidence type="ECO:0000256" key="2">
    <source>
        <dbReference type="SAM" id="SignalP"/>
    </source>
</evidence>
<dbReference type="SMART" id="SM00698">
    <property type="entry name" value="MORN"/>
    <property type="match status" value="4"/>
</dbReference>
<reference evidence="3" key="1">
    <citation type="submission" date="2020-11" db="EMBL/GenBank/DDBJ databases">
        <title>Bacterial whole genome sequence for Panacibacter sp. DH6.</title>
        <authorList>
            <person name="Le V."/>
            <person name="Ko S."/>
            <person name="Ahn C.-Y."/>
            <person name="Oh H.-M."/>
        </authorList>
    </citation>
    <scope>NUCLEOTIDE SEQUENCE</scope>
    <source>
        <strain evidence="3">DH6</strain>
    </source>
</reference>
<sequence>MKNVFFVSALLMLSVVLHAQKTAIIHNLTDAWGISYTYCGEIVNGKPGGMGVATYSNGVVRRYVGGFENGFYSGKGVMLFENGSFSAGSWSKGKMSGKCGYTTAEGAFFAGELKDGMRNGMGQVIYKDNSFVKGNYVNDKLSGRCINVWKDGNIVSDIFYANDLRNGTGFQYEVNTNKLYEGEWKDDKWVEAKSAGFYSFLNVSNFKGEKTADHILIGPLTAEGYLRDTAYFYDLNKRKRYFGYYEKGFIKDGLQVKDDSTRFVGATDNVGAKGYCFDFKFNKFYTQGYYVNDKINGDILDIDLVKKTVYIGAAANGAFTGKAYFFNDKGSMYYGDYVNGTLNGQGFRLENDGHLTIASWKNGTPVNVESVLSPDGEVFAGNPKTFEESLNAVVKDYPKFFDNIMGFATTDYDYNEWMGAEVGKDSYYDYFLTLINFAGSTRPNIIADDLDLTNLYIVTMIHGADQAKAKAKYEEVVKKVAATSIANKSLPKAVRFKGTITAPDMMKRINSTKFQLDTDKADFTTMGVWVKLRKDKDGTYAVSLEIGEQAEE</sequence>
<proteinExistence type="predicted"/>
<evidence type="ECO:0000256" key="1">
    <source>
        <dbReference type="ARBA" id="ARBA00022737"/>
    </source>
</evidence>
<feature type="signal peptide" evidence="2">
    <location>
        <begin position="1"/>
        <end position="19"/>
    </location>
</feature>
<evidence type="ECO:0008006" key="5">
    <source>
        <dbReference type="Google" id="ProtNLM"/>
    </source>
</evidence>
<dbReference type="PANTHER" id="PTHR43215">
    <property type="entry name" value="RADIAL SPOKE HEAD 1 HOMOLOG"/>
    <property type="match status" value="1"/>
</dbReference>
<name>A0A931GU97_9BACT</name>
<dbReference type="Pfam" id="PF02493">
    <property type="entry name" value="MORN"/>
    <property type="match status" value="6"/>
</dbReference>
<dbReference type="SUPFAM" id="SSF82185">
    <property type="entry name" value="Histone H3 K4-specific methyltransferase SET7/9 N-terminal domain"/>
    <property type="match status" value="3"/>
</dbReference>
<keyword evidence="1" id="KW-0677">Repeat</keyword>
<dbReference type="Gene3D" id="2.20.110.10">
    <property type="entry name" value="Histone H3 K4-specific methyltransferase SET7/9 N-terminal domain"/>
    <property type="match status" value="4"/>
</dbReference>
<protein>
    <recommendedName>
        <fullName evidence="5">MORN repeat protein</fullName>
    </recommendedName>
</protein>
<dbReference type="RefSeq" id="WP_196989226.1">
    <property type="nucleotide sequence ID" value="NZ_JADWYR010000001.1"/>
</dbReference>
<keyword evidence="2" id="KW-0732">Signal</keyword>
<accession>A0A931GU97</accession>
<organism evidence="3 4">
    <name type="scientific">Panacibacter microcysteis</name>
    <dbReference type="NCBI Taxonomy" id="2793269"/>
    <lineage>
        <taxon>Bacteria</taxon>
        <taxon>Pseudomonadati</taxon>
        <taxon>Bacteroidota</taxon>
        <taxon>Chitinophagia</taxon>
        <taxon>Chitinophagales</taxon>
        <taxon>Chitinophagaceae</taxon>
        <taxon>Panacibacter</taxon>
    </lineage>
</organism>
<dbReference type="PANTHER" id="PTHR43215:SF14">
    <property type="entry name" value="RADIAL SPOKE HEAD 1 HOMOLOG"/>
    <property type="match status" value="1"/>
</dbReference>
<dbReference type="EMBL" id="JADWYR010000001">
    <property type="protein sequence ID" value="MBG9375160.1"/>
    <property type="molecule type" value="Genomic_DNA"/>
</dbReference>
<evidence type="ECO:0000313" key="4">
    <source>
        <dbReference type="Proteomes" id="UP000628448"/>
    </source>
</evidence>
<feature type="chain" id="PRO_5038049588" description="MORN repeat protein" evidence="2">
    <location>
        <begin position="20"/>
        <end position="552"/>
    </location>
</feature>
<keyword evidence="4" id="KW-1185">Reference proteome</keyword>